<evidence type="ECO:0000256" key="1">
    <source>
        <dbReference type="ARBA" id="ARBA00000822"/>
    </source>
</evidence>
<dbReference type="Gene3D" id="3.10.50.10">
    <property type="match status" value="1"/>
</dbReference>
<dbReference type="PROSITE" id="PS51910">
    <property type="entry name" value="GH18_2"/>
    <property type="match status" value="1"/>
</dbReference>
<dbReference type="SMART" id="SM00636">
    <property type="entry name" value="Glyco_18"/>
    <property type="match status" value="1"/>
</dbReference>
<accession>A0A8H6IYY8</accession>
<dbReference type="PROSITE" id="PS51782">
    <property type="entry name" value="LYSM"/>
    <property type="match status" value="1"/>
</dbReference>
<dbReference type="GO" id="GO:0008843">
    <property type="term" value="F:endochitinase activity"/>
    <property type="evidence" value="ECO:0007669"/>
    <property type="project" value="UniProtKB-EC"/>
</dbReference>
<keyword evidence="11 13" id="KW-0326">Glycosidase</keyword>
<proteinExistence type="inferred from homology"/>
<evidence type="ECO:0000256" key="6">
    <source>
        <dbReference type="ARBA" id="ARBA00022669"/>
    </source>
</evidence>
<evidence type="ECO:0000313" key="18">
    <source>
        <dbReference type="EMBL" id="KAF6802971.1"/>
    </source>
</evidence>
<comment type="caution">
    <text evidence="18">The sequence shown here is derived from an EMBL/GenBank/DDBJ whole genome shotgun (WGS) entry which is preliminary data.</text>
</comment>
<dbReference type="InterPro" id="IPR011583">
    <property type="entry name" value="Chitinase_II/V-like_cat"/>
</dbReference>
<keyword evidence="6" id="KW-0147">Chitin-binding</keyword>
<keyword evidence="12" id="KW-0624">Polysaccharide degradation</keyword>
<feature type="domain" description="GH18" evidence="17">
    <location>
        <begin position="517"/>
        <end position="880"/>
    </location>
</feature>
<comment type="catalytic activity">
    <reaction evidence="1">
        <text>Random endo-hydrolysis of N-acetyl-beta-D-glucosaminide (1-&gt;4)-beta-linkages in chitin and chitodextrins.</text>
        <dbReference type="EC" id="3.2.1.14"/>
    </reaction>
</comment>
<evidence type="ECO:0000259" key="16">
    <source>
        <dbReference type="PROSITE" id="PS51782"/>
    </source>
</evidence>
<evidence type="ECO:0000256" key="13">
    <source>
        <dbReference type="RuleBase" id="RU000489"/>
    </source>
</evidence>
<dbReference type="EMBL" id="WIGM01001230">
    <property type="protein sequence ID" value="KAF6802971.1"/>
    <property type="molecule type" value="Genomic_DNA"/>
</dbReference>
<feature type="chain" id="PRO_5034834055" description="chitinase" evidence="15">
    <location>
        <begin position="22"/>
        <end position="1357"/>
    </location>
</feature>
<dbReference type="PROSITE" id="PS01095">
    <property type="entry name" value="GH18_1"/>
    <property type="match status" value="1"/>
</dbReference>
<name>A0A8H6IYY8_9PEZI</name>
<organism evidence="18 19">
    <name type="scientific">Colletotrichum musicola</name>
    <dbReference type="NCBI Taxonomy" id="2175873"/>
    <lineage>
        <taxon>Eukaryota</taxon>
        <taxon>Fungi</taxon>
        <taxon>Dikarya</taxon>
        <taxon>Ascomycota</taxon>
        <taxon>Pezizomycotina</taxon>
        <taxon>Sordariomycetes</taxon>
        <taxon>Hypocreomycetidae</taxon>
        <taxon>Glomerellales</taxon>
        <taxon>Glomerellaceae</taxon>
        <taxon>Colletotrichum</taxon>
        <taxon>Colletotrichum orchidearum species complex</taxon>
    </lineage>
</organism>
<dbReference type="EC" id="3.2.1.14" evidence="4"/>
<evidence type="ECO:0000256" key="9">
    <source>
        <dbReference type="ARBA" id="ARBA00023026"/>
    </source>
</evidence>
<comment type="subcellular location">
    <subcellularLocation>
        <location evidence="2">Secreted</location>
    </subcellularLocation>
</comment>
<sequence>MARLSGLAASAALCLAAVARAQPSDPLAAEFDISAEFRRCPERCSDTQDVSQWTMYNSVKRLAVCRAPTLFQVSLTRPVEGVRDITGVRACTIGDGLDAHDTFRSAPDALSSTYDAGRIAKRNGNGGSDSTCGPSAQSSAHLQLGHWGTRDDSSESVRNSLFLLDEVTKWTSGQDGCALGSMVLFGHLNGTFLGYFGGSRVHDEETLGEFVDVVSIPTNSGGGLFDRSIVQHCGSPIRTNLNSSSETVGNDNTNIAGLALARGGDFASVHQAVRSWNSASCVQKHDAASFVDMANGKIHLNPAPEPAPSASMRTAGLLSSDGQCRSIRIEKDNLCDDLAKRCGISLSDYKRYNSGTNHCGTLMAGELVCCSEGEVAPQPEADGTCANYVTQAEDDCYKIGQANGIKEKDIEDFNKNTWGWTGCGSLDIGVRICVSKGKPAMPAPVAGVDCGPTKPGSRAPRGDQKLEDLNPCPLNNDDFCTVKKSSTGAPGTSGAKNGCIQNCGREIVNNDKAPSEFRKLGYFEGWNFGRKCLHMDVQRAMDHPQKYTDIHFSFGEISDSLDPYIPKNTSEQWEKFLKIKGGPRKILAFGGWAFSTEDATYQRFPLATNPANRAAFARKVVDFAVDNGLDGLDFDWEYPAAPDIGGRPPQPIEEGANYLAFLQEVRNILPSGMTLSIAAPASYWYLKAFPIARMAPLLDYIVYMTYDLHGQWDADNHWSSPGCDNGNCLRSHVNHTETEAALVMITKAGVPAHKVLVGVATYGRSFKIAESTCYGPDCTFEGTSNESPAAKGECTDTGGYLSLAEINKILSEDPTARTWIDTSSGSNSNVMVYQYDEWVAYMDDNIRQTREGLAKRRNFGGTIEWAVDLQEFLDEGGVKPIPAEKCDWRKVVCTHPSLVDSGNKTRRWADSCATAAWEEALAGWKYNQSQKINPTFTFVHGISNFFNHGDGMDCHLMKDENGCTGRELSCIENRGQNRPASWMIMNSIIKMDNVLWNMYSAMKYLKTTVALKMEDFDNKFMTPKKDTSHLSTAVVLDILTMGFATVMAPAWNKVLKPRFGSSNGWFDTAKDATNDLVYTGVSLAKDVIADEGGAVDDIQSTNDFVDRTLDRWMDGVKKYADYLFNKNMEGIELLGKLMSGGVLDQTDITGVMDESDLVAKYTTALYTILIPTAWKYAPADFNPFIADTGMPCATGRDNTYIKSRLTPETRTGNSYFCDGDRGYYLISSPNPFKNCEIKSGKNPKAGCAPFVDLPGIDDLHANNGKKGGGPWGNLKKDDIALGSVNTWKANGKKNRNTKLLRTDRKAWIEPIEAIQDQDLRAPGVFDIPVCTVLEAQFNSLEQRGVARDQRSYAFPCA</sequence>
<dbReference type="InterPro" id="IPR017853">
    <property type="entry name" value="GH"/>
</dbReference>
<dbReference type="InterPro" id="IPR018392">
    <property type="entry name" value="LysM"/>
</dbReference>
<dbReference type="Proteomes" id="UP000639643">
    <property type="component" value="Unassembled WGS sequence"/>
</dbReference>
<dbReference type="GO" id="GO:0005576">
    <property type="term" value="C:extracellular region"/>
    <property type="evidence" value="ECO:0007669"/>
    <property type="project" value="UniProtKB-SubCell"/>
</dbReference>
<feature type="domain" description="LysM" evidence="16">
    <location>
        <begin position="325"/>
        <end position="370"/>
    </location>
</feature>
<dbReference type="PANTHER" id="PTHR47700">
    <property type="entry name" value="V CHITINASE, PUTATIVE (AFU_ORTHOLOGUE AFUA_6G13720)-RELATED"/>
    <property type="match status" value="1"/>
</dbReference>
<dbReference type="InterPro" id="IPR029070">
    <property type="entry name" value="Chitinase_insertion_sf"/>
</dbReference>
<dbReference type="GO" id="GO:0008061">
    <property type="term" value="F:chitin binding"/>
    <property type="evidence" value="ECO:0007669"/>
    <property type="project" value="UniProtKB-KW"/>
</dbReference>
<dbReference type="InterPro" id="IPR053214">
    <property type="entry name" value="LysM12-like"/>
</dbReference>
<evidence type="ECO:0000256" key="12">
    <source>
        <dbReference type="ARBA" id="ARBA00023326"/>
    </source>
</evidence>
<keyword evidence="15" id="KW-0732">Signal</keyword>
<evidence type="ECO:0000256" key="10">
    <source>
        <dbReference type="ARBA" id="ARBA00023277"/>
    </source>
</evidence>
<evidence type="ECO:0000256" key="8">
    <source>
        <dbReference type="ARBA" id="ARBA00023024"/>
    </source>
</evidence>
<dbReference type="InterPro" id="IPR001579">
    <property type="entry name" value="Glyco_hydro_18_chit_AS"/>
</dbReference>
<dbReference type="GO" id="GO:0000272">
    <property type="term" value="P:polysaccharide catabolic process"/>
    <property type="evidence" value="ECO:0007669"/>
    <property type="project" value="UniProtKB-KW"/>
</dbReference>
<evidence type="ECO:0000256" key="15">
    <source>
        <dbReference type="SAM" id="SignalP"/>
    </source>
</evidence>
<dbReference type="GO" id="GO:0006032">
    <property type="term" value="P:chitin catabolic process"/>
    <property type="evidence" value="ECO:0007669"/>
    <property type="project" value="UniProtKB-KW"/>
</dbReference>
<dbReference type="Pfam" id="PF00704">
    <property type="entry name" value="Glyco_hydro_18"/>
    <property type="match status" value="1"/>
</dbReference>
<evidence type="ECO:0000256" key="14">
    <source>
        <dbReference type="SAM" id="MobiDB-lite"/>
    </source>
</evidence>
<gene>
    <name evidence="18" type="ORF">CMUS01_15214</name>
</gene>
<evidence type="ECO:0000256" key="11">
    <source>
        <dbReference type="ARBA" id="ARBA00023295"/>
    </source>
</evidence>
<keyword evidence="9" id="KW-0843">Virulence</keyword>
<keyword evidence="19" id="KW-1185">Reference proteome</keyword>
<feature type="region of interest" description="Disordered" evidence="14">
    <location>
        <begin position="446"/>
        <end position="469"/>
    </location>
</feature>
<evidence type="ECO:0000256" key="3">
    <source>
        <dbReference type="ARBA" id="ARBA00008682"/>
    </source>
</evidence>
<dbReference type="InterPro" id="IPR001223">
    <property type="entry name" value="Glyco_hydro18_cat"/>
</dbReference>
<dbReference type="Gene3D" id="3.20.20.80">
    <property type="entry name" value="Glycosidases"/>
    <property type="match status" value="1"/>
</dbReference>
<keyword evidence="8" id="KW-0146">Chitin degradation</keyword>
<feature type="signal peptide" evidence="15">
    <location>
        <begin position="1"/>
        <end position="21"/>
    </location>
</feature>
<evidence type="ECO:0000256" key="2">
    <source>
        <dbReference type="ARBA" id="ARBA00004613"/>
    </source>
</evidence>
<dbReference type="Gene3D" id="3.10.350.10">
    <property type="entry name" value="LysM domain"/>
    <property type="match status" value="2"/>
</dbReference>
<evidence type="ECO:0000259" key="17">
    <source>
        <dbReference type="PROSITE" id="PS51910"/>
    </source>
</evidence>
<keyword evidence="7 13" id="KW-0378">Hydrolase</keyword>
<evidence type="ECO:0000256" key="5">
    <source>
        <dbReference type="ARBA" id="ARBA00022525"/>
    </source>
</evidence>
<dbReference type="CDD" id="cd02878">
    <property type="entry name" value="GH18_zymocin_alpha"/>
    <property type="match status" value="1"/>
</dbReference>
<keyword evidence="10" id="KW-0119">Carbohydrate metabolism</keyword>
<evidence type="ECO:0000313" key="19">
    <source>
        <dbReference type="Proteomes" id="UP000639643"/>
    </source>
</evidence>
<keyword evidence="5" id="KW-0964">Secreted</keyword>
<evidence type="ECO:0000256" key="7">
    <source>
        <dbReference type="ARBA" id="ARBA00022801"/>
    </source>
</evidence>
<dbReference type="InterPro" id="IPR036779">
    <property type="entry name" value="LysM_dom_sf"/>
</dbReference>
<comment type="similarity">
    <text evidence="3">Belongs to the glycosyl hydrolase 18 family. Chitinase class V subfamily.</text>
</comment>
<dbReference type="PANTHER" id="PTHR47700:SF2">
    <property type="entry name" value="CHITINASE"/>
    <property type="match status" value="1"/>
</dbReference>
<reference evidence="18" key="1">
    <citation type="journal article" date="2020" name="Phytopathology">
        <title>Genome Sequence Resources of Colletotrichum truncatum, C. plurivorum, C. musicola, and C. sojae: Four Species Pathogenic to Soybean (Glycine max).</title>
        <authorList>
            <person name="Rogerio F."/>
            <person name="Boufleur T.R."/>
            <person name="Ciampi-Guillardi M."/>
            <person name="Sukno S.A."/>
            <person name="Thon M.R."/>
            <person name="Massola Junior N.S."/>
            <person name="Baroncelli R."/>
        </authorList>
    </citation>
    <scope>NUCLEOTIDE SEQUENCE</scope>
    <source>
        <strain evidence="18">LFN0074</strain>
    </source>
</reference>
<dbReference type="OrthoDB" id="73875at2759"/>
<evidence type="ECO:0000256" key="4">
    <source>
        <dbReference type="ARBA" id="ARBA00012729"/>
    </source>
</evidence>
<dbReference type="SUPFAM" id="SSF51445">
    <property type="entry name" value="(Trans)glycosidases"/>
    <property type="match status" value="1"/>
</dbReference>
<protein>
    <recommendedName>
        <fullName evidence="4">chitinase</fullName>
        <ecNumber evidence="4">3.2.1.14</ecNumber>
    </recommendedName>
</protein>
<dbReference type="SUPFAM" id="SSF54556">
    <property type="entry name" value="Chitinase insertion domain"/>
    <property type="match status" value="1"/>
</dbReference>